<dbReference type="Proteomes" id="UP000465112">
    <property type="component" value="Chromosome 7"/>
</dbReference>
<evidence type="ECO:0000313" key="13">
    <source>
        <dbReference type="EMBL" id="KAF1387693.1"/>
    </source>
</evidence>
<evidence type="ECO:0000256" key="4">
    <source>
        <dbReference type="ARBA" id="ARBA00023212"/>
    </source>
</evidence>
<dbReference type="Pfam" id="PF08059">
    <property type="entry name" value="SEP"/>
    <property type="match status" value="1"/>
</dbReference>
<dbReference type="AlphaFoldDB" id="A0A6A5FDK2"/>
<evidence type="ECO:0000256" key="6">
    <source>
        <dbReference type="ARBA" id="ARBA00062345"/>
    </source>
</evidence>
<protein>
    <recommendedName>
        <fullName evidence="7">UBX domain-containing protein 11</fullName>
    </recommendedName>
    <alternativeName>
        <fullName evidence="9">Socius</fullName>
    </alternativeName>
    <alternativeName>
        <fullName evidence="8">UBX domain-containing protein 5</fullName>
    </alternativeName>
</protein>
<dbReference type="PROSITE" id="PS50053">
    <property type="entry name" value="UBIQUITIN_2"/>
    <property type="match status" value="1"/>
</dbReference>
<dbReference type="CDD" id="cd17077">
    <property type="entry name" value="UBX_UBXN11"/>
    <property type="match status" value="1"/>
</dbReference>
<keyword evidence="2" id="KW-0963">Cytoplasm</keyword>
<comment type="subcellular location">
    <subcellularLocation>
        <location evidence="1">Cytoplasm</location>
        <location evidence="1">Cytoskeleton</location>
    </subcellularLocation>
</comment>
<feature type="compositionally biased region" description="Acidic residues" evidence="10">
    <location>
        <begin position="44"/>
        <end position="56"/>
    </location>
</feature>
<dbReference type="InterPro" id="IPR036241">
    <property type="entry name" value="NSFL1C_SEP_dom_sf"/>
</dbReference>
<evidence type="ECO:0000313" key="14">
    <source>
        <dbReference type="Proteomes" id="UP000465112"/>
    </source>
</evidence>
<evidence type="ECO:0000256" key="2">
    <source>
        <dbReference type="ARBA" id="ARBA00022490"/>
    </source>
</evidence>
<evidence type="ECO:0000256" key="1">
    <source>
        <dbReference type="ARBA" id="ARBA00004245"/>
    </source>
</evidence>
<keyword evidence="4" id="KW-0206">Cytoskeleton</keyword>
<feature type="domain" description="SEP" evidence="12">
    <location>
        <begin position="240"/>
        <end position="304"/>
    </location>
</feature>
<evidence type="ECO:0000256" key="8">
    <source>
        <dbReference type="ARBA" id="ARBA00075811"/>
    </source>
</evidence>
<dbReference type="FunFam" id="3.30.420.210:FF:000003">
    <property type="entry name" value="UBX domain protein 11"/>
    <property type="match status" value="1"/>
</dbReference>
<evidence type="ECO:0000256" key="3">
    <source>
        <dbReference type="ARBA" id="ARBA00023054"/>
    </source>
</evidence>
<comment type="function">
    <text evidence="5">May be involved in the reorganization of actin cytoskeleton mediated by RND1, RND2 and RND3. Promotes RHOA activation mediated by GNA12 and GNA13.</text>
</comment>
<dbReference type="InterPro" id="IPR029071">
    <property type="entry name" value="Ubiquitin-like_domsf"/>
</dbReference>
<organism evidence="13 14">
    <name type="scientific">Perca fluviatilis</name>
    <name type="common">European perch</name>
    <dbReference type="NCBI Taxonomy" id="8168"/>
    <lineage>
        <taxon>Eukaryota</taxon>
        <taxon>Metazoa</taxon>
        <taxon>Chordata</taxon>
        <taxon>Craniata</taxon>
        <taxon>Vertebrata</taxon>
        <taxon>Euteleostomi</taxon>
        <taxon>Actinopterygii</taxon>
        <taxon>Neopterygii</taxon>
        <taxon>Teleostei</taxon>
        <taxon>Neoteleostei</taxon>
        <taxon>Acanthomorphata</taxon>
        <taxon>Eupercaria</taxon>
        <taxon>Perciformes</taxon>
        <taxon>Percoidei</taxon>
        <taxon>Percidae</taxon>
        <taxon>Percinae</taxon>
        <taxon>Perca</taxon>
    </lineage>
</organism>
<dbReference type="InterPro" id="IPR000626">
    <property type="entry name" value="Ubiquitin-like_dom"/>
</dbReference>
<evidence type="ECO:0000259" key="11">
    <source>
        <dbReference type="PROSITE" id="PS50053"/>
    </source>
</evidence>
<evidence type="ECO:0000256" key="5">
    <source>
        <dbReference type="ARBA" id="ARBA00059434"/>
    </source>
</evidence>
<feature type="compositionally biased region" description="Polar residues" evidence="10">
    <location>
        <begin position="63"/>
        <end position="76"/>
    </location>
</feature>
<keyword evidence="14" id="KW-1185">Reference proteome</keyword>
<dbReference type="SUPFAM" id="SSF102848">
    <property type="entry name" value="NSFL1 (p97 ATPase) cofactor p47, SEP domain"/>
    <property type="match status" value="1"/>
</dbReference>
<comment type="caution">
    <text evidence="13">The sequence shown here is derived from an EMBL/GenBank/DDBJ whole genome shotgun (WGS) entry which is preliminary data.</text>
</comment>
<name>A0A6A5FDK2_PERFL</name>
<dbReference type="PROSITE" id="PS51399">
    <property type="entry name" value="SEP"/>
    <property type="match status" value="1"/>
</dbReference>
<dbReference type="GO" id="GO:0043161">
    <property type="term" value="P:proteasome-mediated ubiquitin-dependent protein catabolic process"/>
    <property type="evidence" value="ECO:0007669"/>
    <property type="project" value="TreeGrafter"/>
</dbReference>
<evidence type="ECO:0000256" key="9">
    <source>
        <dbReference type="ARBA" id="ARBA00081109"/>
    </source>
</evidence>
<feature type="domain" description="Ubiquitin-like" evidence="11">
    <location>
        <begin position="409"/>
        <end position="486"/>
    </location>
</feature>
<feature type="region of interest" description="Disordered" evidence="10">
    <location>
        <begin position="1"/>
        <end position="87"/>
    </location>
</feature>
<accession>A0A6A5FDK2</accession>
<dbReference type="GO" id="GO:0043130">
    <property type="term" value="F:ubiquitin binding"/>
    <property type="evidence" value="ECO:0007669"/>
    <property type="project" value="TreeGrafter"/>
</dbReference>
<dbReference type="InterPro" id="IPR001012">
    <property type="entry name" value="UBX_dom"/>
</dbReference>
<dbReference type="EMBL" id="VHII01000007">
    <property type="protein sequence ID" value="KAF1387693.1"/>
    <property type="molecule type" value="Genomic_DNA"/>
</dbReference>
<reference evidence="13 14" key="1">
    <citation type="submission" date="2019-06" db="EMBL/GenBank/DDBJ databases">
        <title>A chromosome-scale genome assembly of the European perch, Perca fluviatilis.</title>
        <authorList>
            <person name="Roques C."/>
            <person name="Zahm M."/>
            <person name="Cabau C."/>
            <person name="Klopp C."/>
            <person name="Bouchez O."/>
            <person name="Donnadieu C."/>
            <person name="Kuhl H."/>
            <person name="Gislard M."/>
            <person name="Guendouz S."/>
            <person name="Journot L."/>
            <person name="Haffray P."/>
            <person name="Bestin A."/>
            <person name="Morvezen R."/>
            <person name="Feron R."/>
            <person name="Wen M."/>
            <person name="Jouanno E."/>
            <person name="Herpin A."/>
            <person name="Schartl M."/>
            <person name="Postlethwait J."/>
            <person name="Schaerlinger B."/>
            <person name="Chardard D."/>
            <person name="Lecocq T."/>
            <person name="Poncet C."/>
            <person name="Jaffrelo L."/>
            <person name="Lampietro C."/>
            <person name="Guiguen Y."/>
        </authorList>
    </citation>
    <scope>NUCLEOTIDE SEQUENCE [LARGE SCALE GENOMIC DNA]</scope>
    <source>
        <tissue evidence="13">Blood</tissue>
    </source>
</reference>
<dbReference type="GO" id="GO:0005856">
    <property type="term" value="C:cytoskeleton"/>
    <property type="evidence" value="ECO:0007669"/>
    <property type="project" value="UniProtKB-SubCell"/>
</dbReference>
<comment type="subunit">
    <text evidence="6">Interacts with GNA12, GNA13, RND1, RND2 and RND3.</text>
</comment>
<keyword evidence="3" id="KW-0175">Coiled coil</keyword>
<proteinExistence type="predicted"/>
<gene>
    <name evidence="13" type="ORF">PFLUV_G00082610</name>
</gene>
<dbReference type="PANTHER" id="PTHR23333">
    <property type="entry name" value="UBX DOMAIN CONTAINING PROTEIN"/>
    <property type="match status" value="1"/>
</dbReference>
<dbReference type="PANTHER" id="PTHR23333:SF4">
    <property type="entry name" value="UBX DOMAIN-CONTAINING PROTEIN 11"/>
    <property type="match status" value="1"/>
</dbReference>
<dbReference type="Pfam" id="PF00789">
    <property type="entry name" value="UBX"/>
    <property type="match status" value="1"/>
</dbReference>
<dbReference type="InterPro" id="IPR012989">
    <property type="entry name" value="SEP_domain"/>
</dbReference>
<evidence type="ECO:0000259" key="12">
    <source>
        <dbReference type="PROSITE" id="PS51399"/>
    </source>
</evidence>
<dbReference type="Gene3D" id="3.10.20.90">
    <property type="entry name" value="Phosphatidylinositol 3-kinase Catalytic Subunit, Chain A, domain 1"/>
    <property type="match status" value="1"/>
</dbReference>
<sequence>MSSPLSMLKKTRRAPLQGPLDDQRGRQSVPFRRNLFKEFQATLADDDNDDDDDESSDLNPPLTSHTPANDAATSKSKAPLKKGAPPSDFELMSAMMQRLSLLEKTVKSQAQEIKRKDTRISVLEKKQILLNTSESTHDLSGRDGLKRRCQQLQNQVREMDSFLNDYGLIWVGDGESSDSAEREQPRNLERGLWQPDGSVIRSFHMNFDLVLQRIKELNILAGEGECFVQSTATRGQLAKKDLIQLSLYSNGIVMFDGPFRSYQEHSTQRCMQDLMDGYFPSELQERFPDGVPFEVHDRRDEDFIVPWNKFPGEGQAVRGKKDESLNAVSSPLPGKKLSMDRFLSRLPKVVVKAGRVIDIRDSVRAALLDSSDARRSNSVILIDTPALQVIKKRLQTISPDRPSSTCDVITLKMKSEDGNHTYILKMFSSETFGHLRQHLDKHRGGGLPGYDIISAYPRCCYDDDRQTFQSCGLTTNATLLLRKKQQ</sequence>
<dbReference type="Gene3D" id="3.30.420.210">
    <property type="entry name" value="SEP domain"/>
    <property type="match status" value="1"/>
</dbReference>
<dbReference type="SUPFAM" id="SSF54236">
    <property type="entry name" value="Ubiquitin-like"/>
    <property type="match status" value="1"/>
</dbReference>
<evidence type="ECO:0000256" key="7">
    <source>
        <dbReference type="ARBA" id="ARBA00073759"/>
    </source>
</evidence>
<evidence type="ECO:0000256" key="10">
    <source>
        <dbReference type="SAM" id="MobiDB-lite"/>
    </source>
</evidence>